<dbReference type="PROSITE" id="PS51736">
    <property type="entry name" value="RECOMBINASES_3"/>
    <property type="match status" value="1"/>
</dbReference>
<evidence type="ECO:0000259" key="2">
    <source>
        <dbReference type="PROSITE" id="PS51736"/>
    </source>
</evidence>
<dbReference type="GO" id="GO:0003677">
    <property type="term" value="F:DNA binding"/>
    <property type="evidence" value="ECO:0007669"/>
    <property type="project" value="InterPro"/>
</dbReference>
<dbReference type="CDD" id="cd00338">
    <property type="entry name" value="Ser_Recombinase"/>
    <property type="match status" value="1"/>
</dbReference>
<dbReference type="InterPro" id="IPR036162">
    <property type="entry name" value="Resolvase-like_N_sf"/>
</dbReference>
<gene>
    <name evidence="4" type="ORF">AWB76_05285</name>
</gene>
<dbReference type="PROSITE" id="PS51737">
    <property type="entry name" value="RECOMBINASE_DNA_BIND"/>
    <property type="match status" value="1"/>
</dbReference>
<keyword evidence="5" id="KW-1185">Reference proteome</keyword>
<evidence type="ECO:0000256" key="1">
    <source>
        <dbReference type="SAM" id="Coils"/>
    </source>
</evidence>
<dbReference type="SMART" id="SM00857">
    <property type="entry name" value="Resolvase"/>
    <property type="match status" value="1"/>
</dbReference>
<feature type="domain" description="Recombinase" evidence="3">
    <location>
        <begin position="169"/>
        <end position="310"/>
    </location>
</feature>
<dbReference type="PANTHER" id="PTHR30461">
    <property type="entry name" value="DNA-INVERTASE FROM LAMBDOID PROPHAGE"/>
    <property type="match status" value="1"/>
</dbReference>
<evidence type="ECO:0000313" key="4">
    <source>
        <dbReference type="EMBL" id="SAK79062.1"/>
    </source>
</evidence>
<keyword evidence="1" id="KW-0175">Coiled coil</keyword>
<dbReference type="RefSeq" id="WP_061162989.1">
    <property type="nucleotide sequence ID" value="NZ_FCOI02000021.1"/>
</dbReference>
<dbReference type="InterPro" id="IPR038109">
    <property type="entry name" value="DNA_bind_recomb_sf"/>
</dbReference>
<evidence type="ECO:0000313" key="5">
    <source>
        <dbReference type="Proteomes" id="UP000054624"/>
    </source>
</evidence>
<dbReference type="Gene3D" id="3.40.50.1390">
    <property type="entry name" value="Resolvase, N-terminal catalytic domain"/>
    <property type="match status" value="1"/>
</dbReference>
<proteinExistence type="predicted"/>
<dbReference type="PANTHER" id="PTHR30461:SF23">
    <property type="entry name" value="DNA RECOMBINASE-RELATED"/>
    <property type="match status" value="1"/>
</dbReference>
<feature type="coiled-coil region" evidence="1">
    <location>
        <begin position="407"/>
        <end position="459"/>
    </location>
</feature>
<dbReference type="STRING" id="1777137.AWB76_05285"/>
<dbReference type="GO" id="GO:0000150">
    <property type="term" value="F:DNA strand exchange activity"/>
    <property type="evidence" value="ECO:0007669"/>
    <property type="project" value="InterPro"/>
</dbReference>
<protein>
    <submittedName>
        <fullName evidence="4">Recombinase</fullName>
    </submittedName>
</protein>
<feature type="domain" description="Resolvase/invertase-type recombinase catalytic" evidence="2">
    <location>
        <begin position="13"/>
        <end position="162"/>
    </location>
</feature>
<dbReference type="AlphaFoldDB" id="A0A158C9W0"/>
<accession>A0A158C9W0</accession>
<dbReference type="InterPro" id="IPR050639">
    <property type="entry name" value="SSR_resolvase"/>
</dbReference>
<organism evidence="4 5">
    <name type="scientific">Caballeronia temeraria</name>
    <dbReference type="NCBI Taxonomy" id="1777137"/>
    <lineage>
        <taxon>Bacteria</taxon>
        <taxon>Pseudomonadati</taxon>
        <taxon>Pseudomonadota</taxon>
        <taxon>Betaproteobacteria</taxon>
        <taxon>Burkholderiales</taxon>
        <taxon>Burkholderiaceae</taxon>
        <taxon>Caballeronia</taxon>
    </lineage>
</organism>
<dbReference type="Proteomes" id="UP000054624">
    <property type="component" value="Unassembled WGS sequence"/>
</dbReference>
<reference evidence="5" key="1">
    <citation type="submission" date="2016-01" db="EMBL/GenBank/DDBJ databases">
        <authorList>
            <person name="Peeters Charlotte."/>
        </authorList>
    </citation>
    <scope>NUCLEOTIDE SEQUENCE [LARGE SCALE GENOMIC DNA]</scope>
</reference>
<sequence length="689" mass="78185">MSDKIRVQHLDRKAVLYVRQSSAYQVSHNLESQKLQYAMQDRLRQLGWKEIEVIDEDLGCSAAGTETRTGFERMVAEVCLGRVGAVAAREVSRFARNSREWQRLVEVCRVVDTVLIDQETVYAPRLSNDRLLLGLKGSLNEYELDLLRQRSLEARREKARRGELVIIAPVGYRKTEDQRLEKVPDLRVQEAIGSVFRQFLAIGSVRQTLLWFLEHDLLLPACTPRGEIHWKRPSYGTIHQILTNPAYGGAYAYGKTECTVHYEAGEPRKRDRRKPRDQWLSLIPNAHDGYVDWDEFERIQRAIRANVRMGAHAGAPKNGEALATGLLRCRRCASKLTVHYTGSRHDALRYSCHRAWLDKGLPRCIAFGGTRVDAAIAQAVLRVVQPAAIEAAIVAREEEAHKHDEALTALQRDLQAARYNAHRAQKQYDTADPENRLVADELERRWNDALLRVEELESRIEQRSHVSGQIPPVQPDEFNDLAAALELIWPQADARLKKRIVRTLIHEVVVDLDDATSEIVLVIHWKGGVHTEIRVPRRRRGQCATQTSPEAIDAVRLLARICPDLVIASMLNRNGLRTGRGNFWTQERVTALRSHHRIPVYSSERRAAEGWINLTEASALIGVSPKTLRLAVERGEIAAEHPLSLGPWIFSRDSLNTRAVNEFVARTRARRTYPTIPPAQQGSLDLSTT</sequence>
<dbReference type="SUPFAM" id="SSF53041">
    <property type="entry name" value="Resolvase-like"/>
    <property type="match status" value="1"/>
</dbReference>
<dbReference type="OrthoDB" id="8782062at2"/>
<dbReference type="Pfam" id="PF00239">
    <property type="entry name" value="Resolvase"/>
    <property type="match status" value="1"/>
</dbReference>
<name>A0A158C9W0_9BURK</name>
<dbReference type="Gene3D" id="3.90.1750.20">
    <property type="entry name" value="Putative Large Serine Recombinase, Chain B, Domain 2"/>
    <property type="match status" value="1"/>
</dbReference>
<evidence type="ECO:0000259" key="3">
    <source>
        <dbReference type="PROSITE" id="PS51737"/>
    </source>
</evidence>
<dbReference type="InterPro" id="IPR011109">
    <property type="entry name" value="DNA_bind_recombinase_dom"/>
</dbReference>
<dbReference type="InterPro" id="IPR006119">
    <property type="entry name" value="Resolv_N"/>
</dbReference>
<dbReference type="Pfam" id="PF07508">
    <property type="entry name" value="Recombinase"/>
    <property type="match status" value="1"/>
</dbReference>
<dbReference type="EMBL" id="FCOI02000021">
    <property type="protein sequence ID" value="SAK79062.1"/>
    <property type="molecule type" value="Genomic_DNA"/>
</dbReference>